<dbReference type="GO" id="GO:0008270">
    <property type="term" value="F:zinc ion binding"/>
    <property type="evidence" value="ECO:0007669"/>
    <property type="project" value="UniProtKB-KW"/>
</dbReference>
<dbReference type="Proteomes" id="UP000078340">
    <property type="component" value="Unassembled WGS sequence"/>
</dbReference>
<dbReference type="SUPFAM" id="SSF57756">
    <property type="entry name" value="Retrovirus zinc finger-like domains"/>
    <property type="match status" value="1"/>
</dbReference>
<dbReference type="PROSITE" id="PS50158">
    <property type="entry name" value="ZF_CCHC"/>
    <property type="match status" value="1"/>
</dbReference>
<dbReference type="GO" id="GO:0003964">
    <property type="term" value="F:RNA-directed DNA polymerase activity"/>
    <property type="evidence" value="ECO:0007669"/>
    <property type="project" value="UniProtKB-KW"/>
</dbReference>
<feature type="compositionally biased region" description="Basic and acidic residues" evidence="3">
    <location>
        <begin position="1"/>
        <end position="14"/>
    </location>
</feature>
<evidence type="ECO:0000256" key="3">
    <source>
        <dbReference type="SAM" id="MobiDB-lite"/>
    </source>
</evidence>
<dbReference type="GO" id="GO:0003676">
    <property type="term" value="F:nucleic acid binding"/>
    <property type="evidence" value="ECO:0007669"/>
    <property type="project" value="InterPro"/>
</dbReference>
<evidence type="ECO:0000256" key="2">
    <source>
        <dbReference type="SAM" id="Coils"/>
    </source>
</evidence>
<sequence length="603" mass="67712">MKRKLDDSAKEPNKSSRYSTRATTQAAAAVVNRGPVADQRNNTNHEEATTLQSALELLGAYRTVVQELREAIKGQNETVRAQQEAIRELKEAAEEQHTLIRDLTQQLQNNQKQTADDLKRVHQQLEAITATTVSTPQSSFTDVTSSSPSPQSTYAQVLSSANTARTTATKTFHCTIDTSMVEDGQENRITAGAVRTLVEGEVRAERDCANWRCRAVTTDARNRTRFRIICRDEAEHQLVKRLVSTKLPRGVRMLRDEVHPVRVDHVNRTAVLDETGTVLRGVTEALSKENDVQIEKIGWLSHSDSPKAYGSMVVYLTRNSDVKRLLDEQYFHVEGESGTVHAWERRYRPLQCYNCQQIGHIARNCTKPQVCANCATEGHDHKASGTAGSSTLPRMSSTLRVIQYNVAKTAEAHESLMNDNAIEDVAVLAIQEPQARLIKGNLLTTPMAHHKWTKMVPSTYLEGRWAIRSMLWVRNDLEADQVTIESPDMTAALIRLPDRQVLVFSVYVEGRNDQALTTTCDNLRRVINDTRRDAGTVVDVVIAGDFNRHDHLWGGDDVRLERQGEADEIIDLMNEFAFTSLLQRGTKTWQRGDHESTIDLVLA</sequence>
<evidence type="ECO:0000313" key="6">
    <source>
        <dbReference type="Proteomes" id="UP000078340"/>
    </source>
</evidence>
<evidence type="ECO:0000313" key="5">
    <source>
        <dbReference type="EMBL" id="OAQ60394.1"/>
    </source>
</evidence>
<evidence type="ECO:0000259" key="4">
    <source>
        <dbReference type="PROSITE" id="PS50158"/>
    </source>
</evidence>
<comment type="caution">
    <text evidence="5">The sequence shown here is derived from an EMBL/GenBank/DDBJ whole genome shotgun (WGS) entry which is preliminary data.</text>
</comment>
<dbReference type="STRING" id="33203.A0A179F4P4"/>
<dbReference type="Pfam" id="PF00098">
    <property type="entry name" value="zf-CCHC"/>
    <property type="match status" value="1"/>
</dbReference>
<dbReference type="SMART" id="SM00343">
    <property type="entry name" value="ZnF_C2HC"/>
    <property type="match status" value="1"/>
</dbReference>
<evidence type="ECO:0000256" key="1">
    <source>
        <dbReference type="PROSITE-ProRule" id="PRU00047"/>
    </source>
</evidence>
<keyword evidence="1" id="KW-0479">Metal-binding</keyword>
<reference evidence="5 6" key="1">
    <citation type="submission" date="2016-02" db="EMBL/GenBank/DDBJ databases">
        <title>Biosynthesis of antibiotic leucinostatins and their inhibition on Phytophthora in bio-control Purpureocillium lilacinum.</title>
        <authorList>
            <person name="Wang G."/>
            <person name="Liu Z."/>
            <person name="Lin R."/>
            <person name="Li E."/>
            <person name="Mao Z."/>
            <person name="Ling J."/>
            <person name="Yin W."/>
            <person name="Xie B."/>
        </authorList>
    </citation>
    <scope>NUCLEOTIDE SEQUENCE [LARGE SCALE GENOMIC DNA]</scope>
    <source>
        <strain evidence="5">PLFJ-1</strain>
    </source>
</reference>
<name>A0A179F4P4_PURLI</name>
<keyword evidence="5" id="KW-0695">RNA-directed DNA polymerase</keyword>
<dbReference type="InterPro" id="IPR005135">
    <property type="entry name" value="Endo/exonuclease/phosphatase"/>
</dbReference>
<proteinExistence type="predicted"/>
<keyword evidence="5" id="KW-0548">Nucleotidyltransferase</keyword>
<gene>
    <name evidence="5" type="ORF">VFPFJ_11513</name>
</gene>
<dbReference type="Gene3D" id="4.10.60.10">
    <property type="entry name" value="Zinc finger, CCHC-type"/>
    <property type="match status" value="1"/>
</dbReference>
<dbReference type="Gene3D" id="3.60.10.10">
    <property type="entry name" value="Endonuclease/exonuclease/phosphatase"/>
    <property type="match status" value="1"/>
</dbReference>
<dbReference type="OMA" id="CANCATE"/>
<keyword evidence="2" id="KW-0175">Coiled coil</keyword>
<keyword evidence="5" id="KW-0808">Transferase</keyword>
<dbReference type="Pfam" id="PF14529">
    <property type="entry name" value="Exo_endo_phos_2"/>
    <property type="match status" value="1"/>
</dbReference>
<dbReference type="InterPro" id="IPR036875">
    <property type="entry name" value="Znf_CCHC_sf"/>
</dbReference>
<keyword evidence="1" id="KW-0863">Zinc-finger</keyword>
<dbReference type="SUPFAM" id="SSF56219">
    <property type="entry name" value="DNase I-like"/>
    <property type="match status" value="1"/>
</dbReference>
<protein>
    <submittedName>
        <fullName evidence="5">Reverse transcriptase</fullName>
    </submittedName>
</protein>
<dbReference type="InterPro" id="IPR001878">
    <property type="entry name" value="Znf_CCHC"/>
</dbReference>
<keyword evidence="1" id="KW-0862">Zinc</keyword>
<accession>A0A179F4P4</accession>
<dbReference type="AlphaFoldDB" id="A0A179F4P4"/>
<feature type="coiled-coil region" evidence="2">
    <location>
        <begin position="65"/>
        <end position="113"/>
    </location>
</feature>
<feature type="region of interest" description="Disordered" evidence="3">
    <location>
        <begin position="1"/>
        <end position="27"/>
    </location>
</feature>
<organism evidence="5 6">
    <name type="scientific">Purpureocillium lilacinum</name>
    <name type="common">Paecilomyces lilacinus</name>
    <dbReference type="NCBI Taxonomy" id="33203"/>
    <lineage>
        <taxon>Eukaryota</taxon>
        <taxon>Fungi</taxon>
        <taxon>Dikarya</taxon>
        <taxon>Ascomycota</taxon>
        <taxon>Pezizomycotina</taxon>
        <taxon>Sordariomycetes</taxon>
        <taxon>Hypocreomycetidae</taxon>
        <taxon>Hypocreales</taxon>
        <taxon>Ophiocordycipitaceae</taxon>
        <taxon>Purpureocillium</taxon>
    </lineage>
</organism>
<dbReference type="InterPro" id="IPR036691">
    <property type="entry name" value="Endo/exonu/phosph_ase_sf"/>
</dbReference>
<dbReference type="EMBL" id="LSBI01000043">
    <property type="protein sequence ID" value="OAQ60394.1"/>
    <property type="molecule type" value="Genomic_DNA"/>
</dbReference>
<feature type="domain" description="CCHC-type" evidence="4">
    <location>
        <begin position="352"/>
        <end position="367"/>
    </location>
</feature>